<evidence type="ECO:0000313" key="6">
    <source>
        <dbReference type="WBParaSite" id="Bm3637a.1"/>
    </source>
</evidence>
<dbReference type="Pfam" id="PF24467">
    <property type="entry name" value="ARM_FBXO47"/>
    <property type="match status" value="1"/>
</dbReference>
<dbReference type="AlphaFoldDB" id="A0A0H5S7J0"/>
<dbReference type="WBParaSite" id="Bm3637a.1">
    <property type="protein sequence ID" value="Bm3637a.1"/>
    <property type="gene ID" value="WBGene00223898"/>
</dbReference>
<dbReference type="GeneID" id="6105224"/>
<sequence>MNTGRCTSVCNNELLEYGSERGFMYLFDGTIGSHISLPDGIVQLVFRYLSVHELKYVSLTCHALNNAICKYILTDASRFECEVVEHEGLSRKTRSNSYAWGNLLKMCTIFWPARERRNFMRHFYLMNKSVDSHTIWGQCFSGFYENWDRKACSEFLDSVIRFTDLTRLLTVVMSDKVGKHYQLEMEIRQRFHGFFIDQLAESESEQGFWLSVLLRTQKSVAEQGRLFMLLFGPVKYIHGEGRIDWYMLSETIFTRNQCIQIIKPLSSNLCCLVKTMELKSEFSWSDSEIFTLMEEITSAPQVWIFHNFASLLLLRPELIRIALYYRIIYGHCKEAAHMLHVMKTVYYRWGCGIVESLLTPLLEIFKLLSMVQRRHFLAEIVLTQSHLLDEYLRRFPFDRLHFLDELTASSAILPLLSILAADI</sequence>
<dbReference type="EMBL" id="LN856957">
    <property type="protein sequence ID" value="CRZ24328.1"/>
    <property type="molecule type" value="Genomic_DNA"/>
</dbReference>
<dbReference type="InterPro" id="IPR036047">
    <property type="entry name" value="F-box-like_dom_sf"/>
</dbReference>
<name>A0A0H5S7J0_BRUMA</name>
<dbReference type="KEGG" id="bmy:BM_BM3637"/>
<reference evidence="6" key="4">
    <citation type="submission" date="2019-12" db="UniProtKB">
        <authorList>
            <consortium name="WormBaseParasite"/>
        </authorList>
    </citation>
    <scope>IDENTIFICATION</scope>
</reference>
<evidence type="ECO:0000313" key="3">
    <source>
        <dbReference type="EMBL" id="CRZ24328.1"/>
    </source>
</evidence>
<dbReference type="CTD" id="6105224"/>
<dbReference type="PANTHER" id="PTHR34098">
    <property type="entry name" value="F-BOX ONLY PROTEIN 47"/>
    <property type="match status" value="1"/>
</dbReference>
<proteinExistence type="predicted"/>
<dbReference type="SUPFAM" id="SSF81383">
    <property type="entry name" value="F-box domain"/>
    <property type="match status" value="1"/>
</dbReference>
<protein>
    <submittedName>
        <fullName evidence="3">Bm3637</fullName>
    </submittedName>
    <submittedName>
        <fullName evidence="6">F-box domain-containing protein</fullName>
    </submittedName>
</protein>
<reference evidence="4" key="3">
    <citation type="submission" date="2019-04" db="EMBL/GenBank/DDBJ databases">
        <authorList>
            <person name="Howe K."/>
            <person name="Paulini M."/>
            <person name="Williams G."/>
        </authorList>
    </citation>
    <scope>NUCLEOTIDE SEQUENCE [LARGE SCALE GENOMIC DNA]</scope>
    <source>
        <strain evidence="4">FR3</strain>
    </source>
</reference>
<dbReference type="OMA" id="CKEAAHM"/>
<keyword evidence="5" id="KW-1185">Reference proteome</keyword>
<feature type="domain" description="FBXO47 ARM repeats region" evidence="2">
    <location>
        <begin position="162"/>
        <end position="422"/>
    </location>
</feature>
<gene>
    <name evidence="4 6" type="primary">Bma-prom-1.2</name>
    <name evidence="3" type="ORF">Bm3637</name>
    <name evidence="4" type="ORF">BM_BM3637</name>
    <name evidence="3" type="ORF">BM_Bm3637</name>
</gene>
<accession>A0A0H5S7J0</accession>
<evidence type="ECO:0000259" key="1">
    <source>
        <dbReference type="Pfam" id="PF00646"/>
    </source>
</evidence>
<dbReference type="Proteomes" id="UP000006672">
    <property type="component" value="Unassembled WGS sequence"/>
</dbReference>
<reference evidence="3 5" key="1">
    <citation type="journal article" date="2007" name="Science">
        <title>Draft genome of the filarial nematode parasite Brugia malayi.</title>
        <authorList>
            <person name="Ghedin E."/>
            <person name="Wang S."/>
            <person name="Spiro D."/>
            <person name="Caler E."/>
            <person name="Zhao Q."/>
            <person name="Crabtree J."/>
            <person name="Allen J.E."/>
            <person name="Delcher A.L."/>
            <person name="Guiliano D.B."/>
            <person name="Miranda-Saavedra D."/>
            <person name="Angiuoli S.V."/>
            <person name="Creasy T."/>
            <person name="Amedeo P."/>
            <person name="Haas B."/>
            <person name="El-Sayed N.M."/>
            <person name="Wortman J.R."/>
            <person name="Feldblyum T."/>
            <person name="Tallon L."/>
            <person name="Schatz M."/>
            <person name="Shumway M."/>
            <person name="Koo H."/>
            <person name="Salzberg S.L."/>
            <person name="Schobel S."/>
            <person name="Pertea M."/>
            <person name="Pop M."/>
            <person name="White O."/>
            <person name="Barton G.J."/>
            <person name="Carlow C.K."/>
            <person name="Crawford M.J."/>
            <person name="Daub J."/>
            <person name="Dimmic M.W."/>
            <person name="Estes C.F."/>
            <person name="Foster J.M."/>
            <person name="Ganatra M."/>
            <person name="Gregory W.F."/>
            <person name="Johnson N.M."/>
            <person name="Jin J."/>
            <person name="Komuniecki R."/>
            <person name="Korf I."/>
            <person name="Kumar S."/>
            <person name="Laney S."/>
            <person name="Li B.W."/>
            <person name="Li W."/>
            <person name="Lindblom T.H."/>
            <person name="Lustigman S."/>
            <person name="Ma D."/>
            <person name="Maina C.V."/>
            <person name="Martin D.M."/>
            <person name="McCarter J.P."/>
            <person name="McReynolds L."/>
            <person name="Mitreva M."/>
            <person name="Nutman T.B."/>
            <person name="Parkinson J."/>
            <person name="Peregrin-Alvarez J.M."/>
            <person name="Poole C."/>
            <person name="Ren Q."/>
            <person name="Saunders L."/>
            <person name="Sluder A.E."/>
            <person name="Smith K."/>
            <person name="Stanke M."/>
            <person name="Unnasch T.R."/>
            <person name="Ware J."/>
            <person name="Wei A.D."/>
            <person name="Weil G."/>
            <person name="Williams D.J."/>
            <person name="Zhang Y."/>
            <person name="Williams S.A."/>
            <person name="Fraser-Liggett C."/>
            <person name="Slatko B."/>
            <person name="Blaxter M.L."/>
            <person name="Scott A.L."/>
        </authorList>
    </citation>
    <scope>NUCLEOTIDE SEQUENCE</scope>
    <source>
        <strain evidence="3 5">FR3</strain>
    </source>
</reference>
<dbReference type="STRING" id="6279.A0A0H5S7J0"/>
<dbReference type="PANTHER" id="PTHR34098:SF1">
    <property type="entry name" value="F-BOX ONLY PROTEIN 47"/>
    <property type="match status" value="1"/>
</dbReference>
<dbReference type="FunCoup" id="A0A0H5S7J0">
    <property type="interactions" value="7"/>
</dbReference>
<dbReference type="RefSeq" id="XP_042937844.1">
    <property type="nucleotide sequence ID" value="XM_043081910.1"/>
</dbReference>
<accession>A0A4E9FS11</accession>
<dbReference type="Pfam" id="PF00646">
    <property type="entry name" value="F-box"/>
    <property type="match status" value="1"/>
</dbReference>
<dbReference type="CDD" id="cd09917">
    <property type="entry name" value="F-box_SF"/>
    <property type="match status" value="1"/>
</dbReference>
<evidence type="ECO:0000259" key="2">
    <source>
        <dbReference type="Pfam" id="PF24467"/>
    </source>
</evidence>
<dbReference type="InterPro" id="IPR038946">
    <property type="entry name" value="FBXO47"/>
</dbReference>
<dbReference type="EMBL" id="CAAKNF010000195">
    <property type="protein sequence ID" value="VIO98550.1"/>
    <property type="molecule type" value="Genomic_DNA"/>
</dbReference>
<feature type="domain" description="F-box" evidence="1">
    <location>
        <begin position="36"/>
        <end position="70"/>
    </location>
</feature>
<reference evidence="3" key="2">
    <citation type="submission" date="2012-12" db="EMBL/GenBank/DDBJ databases">
        <authorList>
            <person name="Gao Y.W."/>
            <person name="Fan S.T."/>
            <person name="Sun H.T."/>
            <person name="Wang Z."/>
            <person name="Gao X.L."/>
            <person name="Li Y.G."/>
            <person name="Wang T.C."/>
            <person name="Zhang K."/>
            <person name="Xu W.W."/>
            <person name="Yu Z.J."/>
            <person name="Xia X.Z."/>
        </authorList>
    </citation>
    <scope>NUCLEOTIDE SEQUENCE</scope>
    <source>
        <strain evidence="3">FR3</strain>
    </source>
</reference>
<dbReference type="OrthoDB" id="5785977at2759"/>
<evidence type="ECO:0000313" key="5">
    <source>
        <dbReference type="Proteomes" id="UP000006672"/>
    </source>
</evidence>
<dbReference type="InterPro" id="IPR056622">
    <property type="entry name" value="ARM_FBXO47"/>
</dbReference>
<dbReference type="InterPro" id="IPR001810">
    <property type="entry name" value="F-box_dom"/>
</dbReference>
<evidence type="ECO:0000313" key="4">
    <source>
        <dbReference type="EMBL" id="VIO98550.1"/>
    </source>
</evidence>
<organism evidence="3">
    <name type="scientific">Brugia malayi</name>
    <name type="common">Filarial nematode worm</name>
    <dbReference type="NCBI Taxonomy" id="6279"/>
    <lineage>
        <taxon>Eukaryota</taxon>
        <taxon>Metazoa</taxon>
        <taxon>Ecdysozoa</taxon>
        <taxon>Nematoda</taxon>
        <taxon>Chromadorea</taxon>
        <taxon>Rhabditida</taxon>
        <taxon>Spirurina</taxon>
        <taxon>Spiruromorpha</taxon>
        <taxon>Filarioidea</taxon>
        <taxon>Onchocercidae</taxon>
        <taxon>Brugia</taxon>
    </lineage>
</organism>